<dbReference type="AlphaFoldDB" id="A0A8W8MPD0"/>
<dbReference type="PANTHER" id="PTHR34305">
    <property type="entry name" value="EXPRESSED PROTEIN"/>
    <property type="match status" value="1"/>
</dbReference>
<evidence type="ECO:0000256" key="1">
    <source>
        <dbReference type="SAM" id="MobiDB-lite"/>
    </source>
</evidence>
<reference evidence="3" key="1">
    <citation type="submission" date="2022-08" db="UniProtKB">
        <authorList>
            <consortium name="EnsemblMetazoa"/>
        </authorList>
    </citation>
    <scope>IDENTIFICATION</scope>
    <source>
        <strain evidence="3">05x7-T-G4-1.051#20</strain>
    </source>
</reference>
<name>A0A8W8MPD0_MAGGI</name>
<dbReference type="InterPro" id="IPR040648">
    <property type="entry name" value="HMGXB3_CxC4"/>
</dbReference>
<evidence type="ECO:0000259" key="2">
    <source>
        <dbReference type="Pfam" id="PF18717"/>
    </source>
</evidence>
<protein>
    <recommendedName>
        <fullName evidence="2">HMG domain-containing protein</fullName>
    </recommendedName>
</protein>
<proteinExistence type="predicted"/>
<feature type="domain" description="HMG" evidence="2">
    <location>
        <begin position="349"/>
        <end position="461"/>
    </location>
</feature>
<dbReference type="OMA" id="SCHHEDA"/>
<evidence type="ECO:0000313" key="3">
    <source>
        <dbReference type="EnsemblMetazoa" id="G35319.1:cds"/>
    </source>
</evidence>
<keyword evidence="4" id="KW-1185">Reference proteome</keyword>
<organism evidence="3 4">
    <name type="scientific">Magallana gigas</name>
    <name type="common">Pacific oyster</name>
    <name type="synonym">Crassostrea gigas</name>
    <dbReference type="NCBI Taxonomy" id="29159"/>
    <lineage>
        <taxon>Eukaryota</taxon>
        <taxon>Metazoa</taxon>
        <taxon>Spiralia</taxon>
        <taxon>Lophotrochozoa</taxon>
        <taxon>Mollusca</taxon>
        <taxon>Bivalvia</taxon>
        <taxon>Autobranchia</taxon>
        <taxon>Pteriomorphia</taxon>
        <taxon>Ostreida</taxon>
        <taxon>Ostreoidea</taxon>
        <taxon>Ostreidae</taxon>
        <taxon>Magallana</taxon>
    </lineage>
</organism>
<evidence type="ECO:0000313" key="4">
    <source>
        <dbReference type="Proteomes" id="UP000005408"/>
    </source>
</evidence>
<accession>A0A8W8MPD0</accession>
<dbReference type="EnsemblMetazoa" id="G35319.1">
    <property type="protein sequence ID" value="G35319.1:cds"/>
    <property type="gene ID" value="G35319"/>
</dbReference>
<dbReference type="OrthoDB" id="10071442at2759"/>
<dbReference type="PANTHER" id="PTHR34305:SF1">
    <property type="entry name" value="SWIM-TYPE DOMAIN-CONTAINING PROTEIN"/>
    <property type="match status" value="1"/>
</dbReference>
<feature type="region of interest" description="Disordered" evidence="1">
    <location>
        <begin position="33"/>
        <end position="82"/>
    </location>
</feature>
<dbReference type="Pfam" id="PF18717">
    <property type="entry name" value="CxC4"/>
    <property type="match status" value="1"/>
</dbReference>
<dbReference type="Pfam" id="PF18758">
    <property type="entry name" value="KDZ"/>
    <property type="match status" value="1"/>
</dbReference>
<dbReference type="InterPro" id="IPR040521">
    <property type="entry name" value="KDZ"/>
</dbReference>
<sequence length="879" mass="100730">MDPKDVKKKRVQPTVENWRKRFIVQGECGLDFSKLPTKRRPWKPSSASTKIKSRKAETASSTDRPPSSYHRSENSTASSEIHQNIQPLSGDVFLEIGGESSEDCRLYLFSIFQGRGCVFLDKNIEVCALMDWNSTDKTLSNVKPIIVQKMPQLGYACSCDSDRHYFMNKVRSCTSEDVEELYAGCIHVEAAKELCRKFKNLYSVEENSEEITVSEDHRYSEENSCTQEKTLCQKLNWGIENTYAIRTDNHCHPFAIIGFSYGKLKCLSCQRRCEHLQDLEKLLENPDFYDNSDLFELFTAMAKTPEASNIYSLKTLSTAAIPFNLTAIQKENLCKNITDVLIEEDGILKIIPTDNSSCQNCGVSSNEENLVALKEMSWIVTRYGFREAQCYHKCCSLCGNLLPYDGLDDCLLNMGRFLVHYEVLRDYMFQFFHSRSTLSAFYKTMSCHHEDAGNQNFTTSFMYSHFQWSWYCFMRLLDIDYSGAFVCKAPSCGKQPKILLFDGTSLAFQRASLPVVFGSDVDNDEPVFKIKSRYNDRMLIPDKTTRSYLRSFAKSEYGISREELVVLRQKVIDVSPCLLPLLPDAEIHEMEDERFTCNPEFKEFLILLSCDSPLCATFHFSNLHLIAEILKLSPDSELPSSLLNQLQQNIPIFFEIFTKIGYIPKSFFPILDIIQKCVEATFTGDVQSSQVSDQESLPLACYPSMPAVCKRGRYEADCRKPVGSCKKTGARHPSLLPGIFTVFCPHGVCYGFEVMVTAESPNVPFTFLKTRFEQPPEIVIYDNACNLFQYALNRDPAYFKETRFLIDSLHWPNHKKCAAGYEARSYPKLRGINTQIVEQSNAKIRKLKSSLSYMKPENFIDTLKLFLWYSNEQMNKKFD</sequence>
<dbReference type="Proteomes" id="UP000005408">
    <property type="component" value="Unassembled WGS sequence"/>
</dbReference>